<name>A0A2A2GCK6_9BACT</name>
<dbReference type="Proteomes" id="UP000218831">
    <property type="component" value="Unassembled WGS sequence"/>
</dbReference>
<proteinExistence type="predicted"/>
<dbReference type="OrthoDB" id="1525090at2"/>
<comment type="caution">
    <text evidence="1">The sequence shown here is derived from an EMBL/GenBank/DDBJ whole genome shotgun (WGS) entry which is preliminary data.</text>
</comment>
<accession>A0A2A2GCK6</accession>
<organism evidence="1 2">
    <name type="scientific">Fodinibius salipaludis</name>
    <dbReference type="NCBI Taxonomy" id="2032627"/>
    <lineage>
        <taxon>Bacteria</taxon>
        <taxon>Pseudomonadati</taxon>
        <taxon>Balneolota</taxon>
        <taxon>Balneolia</taxon>
        <taxon>Balneolales</taxon>
        <taxon>Balneolaceae</taxon>
        <taxon>Fodinibius</taxon>
    </lineage>
</organism>
<protein>
    <recommendedName>
        <fullName evidence="3">Flagellar protein FlgJ N-terminal domain-containing protein</fullName>
    </recommendedName>
</protein>
<keyword evidence="2" id="KW-1185">Reference proteome</keyword>
<gene>
    <name evidence="1" type="ORF">CK503_07340</name>
</gene>
<evidence type="ECO:0008006" key="3">
    <source>
        <dbReference type="Google" id="ProtNLM"/>
    </source>
</evidence>
<reference evidence="1 2" key="1">
    <citation type="submission" date="2017-08" db="EMBL/GenBank/DDBJ databases">
        <title>Aliifodinibius alkalisoli sp. nov., isolated from saline alkaline soil.</title>
        <authorList>
            <person name="Liu D."/>
            <person name="Zhang G."/>
        </authorList>
    </citation>
    <scope>NUCLEOTIDE SEQUENCE [LARGE SCALE GENOMIC DNA]</scope>
    <source>
        <strain evidence="1 2">WN023</strain>
    </source>
</reference>
<dbReference type="EMBL" id="NSKE01000004">
    <property type="protein sequence ID" value="PAU94599.1"/>
    <property type="molecule type" value="Genomic_DNA"/>
</dbReference>
<sequence length="94" mass="10750">MDISSIAQSIPMGLDKENLAQEKKEEVAMEFEKIFARQLVNEITKESFKMGDKNGVMGQSNNMYRHHITDTLATEIAEQRKLGMADMISEYHKV</sequence>
<dbReference type="AlphaFoldDB" id="A0A2A2GCK6"/>
<evidence type="ECO:0000313" key="1">
    <source>
        <dbReference type="EMBL" id="PAU94599.1"/>
    </source>
</evidence>
<dbReference type="RefSeq" id="WP_095606140.1">
    <property type="nucleotide sequence ID" value="NZ_NSKE01000004.1"/>
</dbReference>
<evidence type="ECO:0000313" key="2">
    <source>
        <dbReference type="Proteomes" id="UP000218831"/>
    </source>
</evidence>